<evidence type="ECO:0000313" key="2">
    <source>
        <dbReference type="EMBL" id="CAH1959150.1"/>
    </source>
</evidence>
<feature type="signal peptide" evidence="1">
    <location>
        <begin position="1"/>
        <end position="43"/>
    </location>
</feature>
<organism evidence="2 3">
    <name type="scientific">Acanthoscelides obtectus</name>
    <name type="common">Bean weevil</name>
    <name type="synonym">Bruchus obtectus</name>
    <dbReference type="NCBI Taxonomy" id="200917"/>
    <lineage>
        <taxon>Eukaryota</taxon>
        <taxon>Metazoa</taxon>
        <taxon>Ecdysozoa</taxon>
        <taxon>Arthropoda</taxon>
        <taxon>Hexapoda</taxon>
        <taxon>Insecta</taxon>
        <taxon>Pterygota</taxon>
        <taxon>Neoptera</taxon>
        <taxon>Endopterygota</taxon>
        <taxon>Coleoptera</taxon>
        <taxon>Polyphaga</taxon>
        <taxon>Cucujiformia</taxon>
        <taxon>Chrysomeloidea</taxon>
        <taxon>Chrysomelidae</taxon>
        <taxon>Bruchinae</taxon>
        <taxon>Bruchini</taxon>
        <taxon>Acanthoscelides</taxon>
    </lineage>
</organism>
<dbReference type="EMBL" id="CAKOFQ010006680">
    <property type="protein sequence ID" value="CAH1959150.1"/>
    <property type="molecule type" value="Genomic_DNA"/>
</dbReference>
<reference evidence="2" key="1">
    <citation type="submission" date="2022-03" db="EMBL/GenBank/DDBJ databases">
        <authorList>
            <person name="Sayadi A."/>
        </authorList>
    </citation>
    <scope>NUCLEOTIDE SEQUENCE</scope>
</reference>
<gene>
    <name evidence="2" type="ORF">ACAOBT_LOCUS3029</name>
</gene>
<proteinExistence type="predicted"/>
<dbReference type="AlphaFoldDB" id="A0A9P0NYB3"/>
<feature type="chain" id="PRO_5040456484" description="Secreted protein" evidence="1">
    <location>
        <begin position="44"/>
        <end position="81"/>
    </location>
</feature>
<keyword evidence="3" id="KW-1185">Reference proteome</keyword>
<accession>A0A9P0NYB3</accession>
<comment type="caution">
    <text evidence="2">The sequence shown here is derived from an EMBL/GenBank/DDBJ whole genome shotgun (WGS) entry which is preliminary data.</text>
</comment>
<name>A0A9P0NYB3_ACAOB</name>
<evidence type="ECO:0000256" key="1">
    <source>
        <dbReference type="SAM" id="SignalP"/>
    </source>
</evidence>
<dbReference type="Proteomes" id="UP001152888">
    <property type="component" value="Unassembled WGS sequence"/>
</dbReference>
<sequence>MPWPLGHVANAHGSFSDWGHPLSLSLSLCLALANIFTHACALAAPSPLTSPTTGYEATICEVTPHNWDLPFKPLAILASVV</sequence>
<evidence type="ECO:0000313" key="3">
    <source>
        <dbReference type="Proteomes" id="UP001152888"/>
    </source>
</evidence>
<protein>
    <recommendedName>
        <fullName evidence="4">Secreted protein</fullName>
    </recommendedName>
</protein>
<keyword evidence="1" id="KW-0732">Signal</keyword>
<evidence type="ECO:0008006" key="4">
    <source>
        <dbReference type="Google" id="ProtNLM"/>
    </source>
</evidence>